<evidence type="ECO:0000313" key="3">
    <source>
        <dbReference type="Proteomes" id="UP001597119"/>
    </source>
</evidence>
<feature type="region of interest" description="Disordered" evidence="1">
    <location>
        <begin position="23"/>
        <end position="90"/>
    </location>
</feature>
<organism evidence="2 3">
    <name type="scientific">Halorientalis brevis</name>
    <dbReference type="NCBI Taxonomy" id="1126241"/>
    <lineage>
        <taxon>Archaea</taxon>
        <taxon>Methanobacteriati</taxon>
        <taxon>Methanobacteriota</taxon>
        <taxon>Stenosarchaea group</taxon>
        <taxon>Halobacteria</taxon>
        <taxon>Halobacteriales</taxon>
        <taxon>Haloarculaceae</taxon>
        <taxon>Halorientalis</taxon>
    </lineage>
</organism>
<evidence type="ECO:0000256" key="1">
    <source>
        <dbReference type="SAM" id="MobiDB-lite"/>
    </source>
</evidence>
<sequence>MTHSRRRVLQSLTLAGAALAGCVSTPGADRDATDEPQSPGAAPTATASTATPDDAATGTGTATARQEPIRPDGDPVTIERTITDPDLDYLPDEHAVKYPAYYKRVGTPGDGPPTRTTIYETTPFEDWAVTECASAGAKKVGSVVRSAVDGDPNLSVGITTRDDEMAISARQTTTKNREGEVVSEPTVPFDRVVAVTPRAVTATVHLDDQSHTATIPVWADEMTMHYD</sequence>
<dbReference type="InterPro" id="IPR006311">
    <property type="entry name" value="TAT_signal"/>
</dbReference>
<dbReference type="PROSITE" id="PS51318">
    <property type="entry name" value="TAT"/>
    <property type="match status" value="1"/>
</dbReference>
<dbReference type="EMBL" id="JBHUDJ010000006">
    <property type="protein sequence ID" value="MFD1587721.1"/>
    <property type="molecule type" value="Genomic_DNA"/>
</dbReference>
<reference evidence="2 3" key="1">
    <citation type="journal article" date="2019" name="Int. J. Syst. Evol. Microbiol.">
        <title>The Global Catalogue of Microorganisms (GCM) 10K type strain sequencing project: providing services to taxonomists for standard genome sequencing and annotation.</title>
        <authorList>
            <consortium name="The Broad Institute Genomics Platform"/>
            <consortium name="The Broad Institute Genome Sequencing Center for Infectious Disease"/>
            <person name="Wu L."/>
            <person name="Ma J."/>
        </authorList>
    </citation>
    <scope>NUCLEOTIDE SEQUENCE [LARGE SCALE GENOMIC DNA]</scope>
    <source>
        <strain evidence="2 3">CGMCC 1.12125</strain>
    </source>
</reference>
<dbReference type="AlphaFoldDB" id="A0ABD6CCG6"/>
<dbReference type="Proteomes" id="UP001597119">
    <property type="component" value="Unassembled WGS sequence"/>
</dbReference>
<keyword evidence="3" id="KW-1185">Reference proteome</keyword>
<accession>A0ABD6CCG6</accession>
<comment type="caution">
    <text evidence="2">The sequence shown here is derived from an EMBL/GenBank/DDBJ whole genome shotgun (WGS) entry which is preliminary data.</text>
</comment>
<dbReference type="PROSITE" id="PS51257">
    <property type="entry name" value="PROKAR_LIPOPROTEIN"/>
    <property type="match status" value="1"/>
</dbReference>
<evidence type="ECO:0000313" key="2">
    <source>
        <dbReference type="EMBL" id="MFD1587721.1"/>
    </source>
</evidence>
<gene>
    <name evidence="2" type="ORF">ACFR9U_12065</name>
</gene>
<feature type="compositionally biased region" description="Low complexity" evidence="1">
    <location>
        <begin position="38"/>
        <end position="64"/>
    </location>
</feature>
<name>A0ABD6CCG6_9EURY</name>
<dbReference type="RefSeq" id="WP_247380763.1">
    <property type="nucleotide sequence ID" value="NZ_JALLGV010000008.1"/>
</dbReference>
<protein>
    <submittedName>
        <fullName evidence="2">Uncharacterized protein</fullName>
    </submittedName>
</protein>
<proteinExistence type="predicted"/>